<dbReference type="GO" id="GO:0005634">
    <property type="term" value="C:nucleus"/>
    <property type="evidence" value="ECO:0007669"/>
    <property type="project" value="TreeGrafter"/>
</dbReference>
<keyword evidence="6" id="KW-1185">Reference proteome</keyword>
<name>A0A9P8XXU2_9PEZI</name>
<comment type="caution">
    <text evidence="5">The sequence shown here is derived from an EMBL/GenBank/DDBJ whole genome shotgun (WGS) entry which is preliminary data.</text>
</comment>
<dbReference type="Pfam" id="PF05368">
    <property type="entry name" value="NmrA"/>
    <property type="match status" value="1"/>
</dbReference>
<dbReference type="InterPro" id="IPR008030">
    <property type="entry name" value="NmrA-like"/>
</dbReference>
<dbReference type="PANTHER" id="PTHR42748:SF30">
    <property type="entry name" value="NMRA-LIKE DOMAIN-CONTAINING PROTEIN"/>
    <property type="match status" value="1"/>
</dbReference>
<dbReference type="CDD" id="cd05251">
    <property type="entry name" value="NmrA_like_SDR_a"/>
    <property type="match status" value="1"/>
</dbReference>
<dbReference type="EMBL" id="JAGTJQ010000010">
    <property type="protein sequence ID" value="KAH7021392.1"/>
    <property type="molecule type" value="Genomic_DNA"/>
</dbReference>
<evidence type="ECO:0000259" key="4">
    <source>
        <dbReference type="Pfam" id="PF05368"/>
    </source>
</evidence>
<evidence type="ECO:0000256" key="3">
    <source>
        <dbReference type="ARBA" id="ARBA00023002"/>
    </source>
</evidence>
<feature type="domain" description="NmrA-like" evidence="4">
    <location>
        <begin position="3"/>
        <end position="299"/>
    </location>
</feature>
<evidence type="ECO:0000313" key="5">
    <source>
        <dbReference type="EMBL" id="KAH7021392.1"/>
    </source>
</evidence>
<dbReference type="SUPFAM" id="SSF51735">
    <property type="entry name" value="NAD(P)-binding Rossmann-fold domains"/>
    <property type="match status" value="1"/>
</dbReference>
<dbReference type="AlphaFoldDB" id="A0A9P8XXU2"/>
<comment type="similarity">
    <text evidence="1">Belongs to the NmrA-type oxidoreductase family.</text>
</comment>
<evidence type="ECO:0000256" key="2">
    <source>
        <dbReference type="ARBA" id="ARBA00022857"/>
    </source>
</evidence>
<sequence length="307" mass="33516">MAKELLTVFGATGKQGGALIRHVLNTPTLASKFTLRGISRDTSKSAAQALSNAGVDMVQADLNDPSTLDRAVAGSHIVFAVTDYWVQALPQVEVAQGKAIADAAVAAGVQHLIWSSLPSISKLTDGRVKTIHHFDSKAEVETYIRGLDIGSIFFAPGWFMSNHLESFRPQPVGNDTYILVLPWSSATRLPLIDVRDTGKFLAPVLLNPKRYHGKSLTCATAYYSLAQMVEVWSKVTGKTVMCKTLGVDIPFSEVPEEHRPLLESLASIQELGYYGPSGPADLAWTLSQLSEKLGTWEDFVKDQEPWF</sequence>
<dbReference type="PANTHER" id="PTHR42748">
    <property type="entry name" value="NITROGEN METABOLITE REPRESSION PROTEIN NMRA FAMILY MEMBER"/>
    <property type="match status" value="1"/>
</dbReference>
<evidence type="ECO:0000313" key="6">
    <source>
        <dbReference type="Proteomes" id="UP000756346"/>
    </source>
</evidence>
<proteinExistence type="inferred from homology"/>
<dbReference type="InterPro" id="IPR051164">
    <property type="entry name" value="NmrA-like_oxidored"/>
</dbReference>
<evidence type="ECO:0000256" key="1">
    <source>
        <dbReference type="ARBA" id="ARBA00006328"/>
    </source>
</evidence>
<protein>
    <submittedName>
        <fullName evidence="5">NmrA family transcriptional regulator</fullName>
    </submittedName>
</protein>
<organism evidence="5 6">
    <name type="scientific">Microdochium trichocladiopsis</name>
    <dbReference type="NCBI Taxonomy" id="1682393"/>
    <lineage>
        <taxon>Eukaryota</taxon>
        <taxon>Fungi</taxon>
        <taxon>Dikarya</taxon>
        <taxon>Ascomycota</taxon>
        <taxon>Pezizomycotina</taxon>
        <taxon>Sordariomycetes</taxon>
        <taxon>Xylariomycetidae</taxon>
        <taxon>Xylariales</taxon>
        <taxon>Microdochiaceae</taxon>
        <taxon>Microdochium</taxon>
    </lineage>
</organism>
<keyword evidence="3" id="KW-0560">Oxidoreductase</keyword>
<dbReference type="InterPro" id="IPR036291">
    <property type="entry name" value="NAD(P)-bd_dom_sf"/>
</dbReference>
<dbReference type="OrthoDB" id="3358371at2759"/>
<dbReference type="Proteomes" id="UP000756346">
    <property type="component" value="Unassembled WGS sequence"/>
</dbReference>
<accession>A0A9P8XXU2</accession>
<dbReference type="GeneID" id="70180178"/>
<keyword evidence="2" id="KW-0521">NADP</keyword>
<dbReference type="RefSeq" id="XP_046007593.1">
    <property type="nucleotide sequence ID" value="XM_046150632.1"/>
</dbReference>
<gene>
    <name evidence="5" type="ORF">B0I36DRAFT_251688</name>
</gene>
<dbReference type="Gene3D" id="3.90.25.10">
    <property type="entry name" value="UDP-galactose 4-epimerase, domain 1"/>
    <property type="match status" value="1"/>
</dbReference>
<reference evidence="5" key="1">
    <citation type="journal article" date="2021" name="Nat. Commun.">
        <title>Genetic determinants of endophytism in the Arabidopsis root mycobiome.</title>
        <authorList>
            <person name="Mesny F."/>
            <person name="Miyauchi S."/>
            <person name="Thiergart T."/>
            <person name="Pickel B."/>
            <person name="Atanasova L."/>
            <person name="Karlsson M."/>
            <person name="Huettel B."/>
            <person name="Barry K.W."/>
            <person name="Haridas S."/>
            <person name="Chen C."/>
            <person name="Bauer D."/>
            <person name="Andreopoulos W."/>
            <person name="Pangilinan J."/>
            <person name="LaButti K."/>
            <person name="Riley R."/>
            <person name="Lipzen A."/>
            <person name="Clum A."/>
            <person name="Drula E."/>
            <person name="Henrissat B."/>
            <person name="Kohler A."/>
            <person name="Grigoriev I.V."/>
            <person name="Martin F.M."/>
            <person name="Hacquard S."/>
        </authorList>
    </citation>
    <scope>NUCLEOTIDE SEQUENCE</scope>
    <source>
        <strain evidence="5">MPI-CAGE-CH-0230</strain>
    </source>
</reference>
<dbReference type="GO" id="GO:0016491">
    <property type="term" value="F:oxidoreductase activity"/>
    <property type="evidence" value="ECO:0007669"/>
    <property type="project" value="UniProtKB-KW"/>
</dbReference>
<dbReference type="Gene3D" id="3.40.50.720">
    <property type="entry name" value="NAD(P)-binding Rossmann-like Domain"/>
    <property type="match status" value="1"/>
</dbReference>